<dbReference type="EMBL" id="CAJMXA010002317">
    <property type="protein sequence ID" value="CAE6479067.1"/>
    <property type="molecule type" value="Genomic_DNA"/>
</dbReference>
<evidence type="ECO:0000256" key="3">
    <source>
        <dbReference type="SAM" id="MobiDB-lite"/>
    </source>
</evidence>
<evidence type="ECO:0000313" key="6">
    <source>
        <dbReference type="Proteomes" id="UP000663853"/>
    </source>
</evidence>
<dbReference type="PANTHER" id="PTHR37534">
    <property type="entry name" value="TRANSCRIPTIONAL ACTIVATOR PROTEIN UGA3"/>
    <property type="match status" value="1"/>
</dbReference>
<dbReference type="AlphaFoldDB" id="A0A8H3CDN3"/>
<gene>
    <name evidence="5" type="ORF">RDB_LOCUS85747</name>
</gene>
<dbReference type="PANTHER" id="PTHR37534:SF46">
    <property type="entry name" value="ZN(II)2CYS6 TRANSCRIPTION FACTOR (EUROFUNG)"/>
    <property type="match status" value="1"/>
</dbReference>
<dbReference type="Proteomes" id="UP000663853">
    <property type="component" value="Unassembled WGS sequence"/>
</dbReference>
<dbReference type="GO" id="GO:0000981">
    <property type="term" value="F:DNA-binding transcription factor activity, RNA polymerase II-specific"/>
    <property type="evidence" value="ECO:0007669"/>
    <property type="project" value="InterPro"/>
</dbReference>
<dbReference type="GO" id="GO:0005634">
    <property type="term" value="C:nucleus"/>
    <property type="evidence" value="ECO:0007669"/>
    <property type="project" value="UniProtKB-SubCell"/>
</dbReference>
<evidence type="ECO:0000256" key="2">
    <source>
        <dbReference type="ARBA" id="ARBA00023242"/>
    </source>
</evidence>
<evidence type="ECO:0000259" key="4">
    <source>
        <dbReference type="PROSITE" id="PS50048"/>
    </source>
</evidence>
<feature type="region of interest" description="Disordered" evidence="3">
    <location>
        <begin position="107"/>
        <end position="126"/>
    </location>
</feature>
<keyword evidence="2" id="KW-0539">Nucleus</keyword>
<proteinExistence type="predicted"/>
<organism evidence="5 6">
    <name type="scientific">Rhizoctonia solani</name>
    <dbReference type="NCBI Taxonomy" id="456999"/>
    <lineage>
        <taxon>Eukaryota</taxon>
        <taxon>Fungi</taxon>
        <taxon>Dikarya</taxon>
        <taxon>Basidiomycota</taxon>
        <taxon>Agaricomycotina</taxon>
        <taxon>Agaricomycetes</taxon>
        <taxon>Cantharellales</taxon>
        <taxon>Ceratobasidiaceae</taxon>
        <taxon>Rhizoctonia</taxon>
    </lineage>
</organism>
<dbReference type="InterPro" id="IPR021858">
    <property type="entry name" value="Fun_TF"/>
</dbReference>
<dbReference type="Pfam" id="PF11951">
    <property type="entry name" value="Fungal_trans_2"/>
    <property type="match status" value="1"/>
</dbReference>
<dbReference type="PROSITE" id="PS50048">
    <property type="entry name" value="ZN2_CY6_FUNGAL_2"/>
    <property type="match status" value="1"/>
</dbReference>
<reference evidence="5" key="1">
    <citation type="submission" date="2021-01" db="EMBL/GenBank/DDBJ databases">
        <authorList>
            <person name="Kaushik A."/>
        </authorList>
    </citation>
    <scope>NUCLEOTIDE SEQUENCE</scope>
    <source>
        <strain evidence="5">AG6-10EEA</strain>
    </source>
</reference>
<evidence type="ECO:0000313" key="5">
    <source>
        <dbReference type="EMBL" id="CAE6479067.1"/>
    </source>
</evidence>
<dbReference type="SMART" id="SM00066">
    <property type="entry name" value="GAL4"/>
    <property type="match status" value="1"/>
</dbReference>
<dbReference type="InterPro" id="IPR001138">
    <property type="entry name" value="Zn2Cys6_DnaBD"/>
</dbReference>
<feature type="compositionally biased region" description="Acidic residues" evidence="3">
    <location>
        <begin position="191"/>
        <end position="205"/>
    </location>
</feature>
<comment type="caution">
    <text evidence="5">The sequence shown here is derived from an EMBL/GenBank/DDBJ whole genome shotgun (WGS) entry which is preliminary data.</text>
</comment>
<name>A0A8H3CDN3_9AGAM</name>
<accession>A0A8H3CDN3</accession>
<dbReference type="CDD" id="cd00067">
    <property type="entry name" value="GAL4"/>
    <property type="match status" value="1"/>
</dbReference>
<dbReference type="SUPFAM" id="SSF57701">
    <property type="entry name" value="Zn2/Cys6 DNA-binding domain"/>
    <property type="match status" value="1"/>
</dbReference>
<sequence>MPSGYTVTNRSTTGCYTCKRRKKKCDERQPTCLRCEKAGKECDSQGAVRAPANPSASSSSPNNANPPSAPQVSIQEYSYHPPPEVRNYTWDNERLIGLRFVDQQRVISFDSPSPPPSSLSDPVQYYPPTNPPRIHPYPPQTSLFLLPREANRAQTSYKSVPLGSYGSELIQSKPNGVVYGPAWPPSPTTSSDEDEKSGPTEDEDPEGAKIANILCTVPVLDSNTQNNALPFVLQCYARWVNFVVFDPLRVVGSMKDNVIQQFSSSEAARSRIILVGNILGLLGKSPGNTPRSNSIVEALTTEAHKAIKRFTDNAADSRREVDMYNAAKALDLMMEMILIKRFASPLATVLTLMEVAAPVFRRACPDPPERLVNLPNVLLSGNINLQNFVVIDILLSVTMARPMLFKYDTSYTPDTFRRMMSGECGFEWLYGIPDQFIVIFAWINSLAEDYGTNVDPQHVTRIEDDIREAKTRPSASPAADPVRTIRRAAVQECWRQTMYAYLYLVLCGARADDPRIKKATKSFMRLVNGVEAGRNPDFFLFIPIITIGAFVQRDQDREVIRQRLLGLRECSIPGVAGNVCLRVLIEVWKQADVSQQASKWSDLTAAYYRLIHV</sequence>
<dbReference type="GO" id="GO:0008270">
    <property type="term" value="F:zinc ion binding"/>
    <property type="evidence" value="ECO:0007669"/>
    <property type="project" value="InterPro"/>
</dbReference>
<dbReference type="Pfam" id="PF00172">
    <property type="entry name" value="Zn_clus"/>
    <property type="match status" value="1"/>
</dbReference>
<feature type="compositionally biased region" description="Low complexity" evidence="3">
    <location>
        <begin position="50"/>
        <end position="66"/>
    </location>
</feature>
<evidence type="ECO:0000256" key="1">
    <source>
        <dbReference type="ARBA" id="ARBA00004123"/>
    </source>
</evidence>
<feature type="region of interest" description="Disordered" evidence="3">
    <location>
        <begin position="176"/>
        <end position="206"/>
    </location>
</feature>
<feature type="domain" description="Zn(2)-C6 fungal-type" evidence="4">
    <location>
        <begin position="14"/>
        <end position="42"/>
    </location>
</feature>
<comment type="subcellular location">
    <subcellularLocation>
        <location evidence="1">Nucleus</location>
    </subcellularLocation>
</comment>
<dbReference type="InterPro" id="IPR036864">
    <property type="entry name" value="Zn2-C6_fun-type_DNA-bd_sf"/>
</dbReference>
<dbReference type="Gene3D" id="4.10.240.10">
    <property type="entry name" value="Zn(2)-C6 fungal-type DNA-binding domain"/>
    <property type="match status" value="1"/>
</dbReference>
<protein>
    <recommendedName>
        <fullName evidence="4">Zn(2)-C6 fungal-type domain-containing protein</fullName>
    </recommendedName>
</protein>
<feature type="region of interest" description="Disordered" evidence="3">
    <location>
        <begin position="40"/>
        <end position="82"/>
    </location>
</feature>
<dbReference type="PROSITE" id="PS00463">
    <property type="entry name" value="ZN2_CY6_FUNGAL_1"/>
    <property type="match status" value="1"/>
</dbReference>